<keyword evidence="3" id="KW-0408">Iron</keyword>
<reference evidence="6" key="1">
    <citation type="submission" date="2018-12" db="EMBL/GenBank/DDBJ databases">
        <title>The complete genome of Metarhizium rileyi, a key fungal pathogen of Lepidoptera.</title>
        <authorList>
            <person name="Binneck E."/>
            <person name="Lastra C.C.L."/>
            <person name="Sosa-Gomez D.R."/>
        </authorList>
    </citation>
    <scope>NUCLEOTIDE SEQUENCE [LARGE SCALE GENOMIC DNA]</scope>
    <source>
        <strain evidence="6">Cep018-CH2</strain>
    </source>
</reference>
<gene>
    <name evidence="5" type="ORF">ED733_001081</name>
</gene>
<feature type="domain" description="Fe2OG dioxygenase" evidence="4">
    <location>
        <begin position="220"/>
        <end position="330"/>
    </location>
</feature>
<dbReference type="PROSITE" id="PS51471">
    <property type="entry name" value="FE2OG_OXY"/>
    <property type="match status" value="1"/>
</dbReference>
<name>A0A5C6G0P7_METRR</name>
<dbReference type="InterPro" id="IPR050231">
    <property type="entry name" value="Iron_ascorbate_oxido_reductase"/>
</dbReference>
<dbReference type="InterPro" id="IPR005123">
    <property type="entry name" value="Oxoglu/Fe-dep_dioxygenase_dom"/>
</dbReference>
<dbReference type="Gene3D" id="2.60.120.330">
    <property type="entry name" value="B-lactam Antibiotic, Isopenicillin N Synthase, Chain"/>
    <property type="match status" value="1"/>
</dbReference>
<evidence type="ECO:0000313" key="5">
    <source>
        <dbReference type="EMBL" id="TWU70994.1"/>
    </source>
</evidence>
<dbReference type="InterPro" id="IPR027443">
    <property type="entry name" value="IPNS-like_sf"/>
</dbReference>
<evidence type="ECO:0000256" key="1">
    <source>
        <dbReference type="ARBA" id="ARBA00008056"/>
    </source>
</evidence>
<dbReference type="InterPro" id="IPR026992">
    <property type="entry name" value="DIOX_N"/>
</dbReference>
<dbReference type="Pfam" id="PF14226">
    <property type="entry name" value="DIOX_N"/>
    <property type="match status" value="1"/>
</dbReference>
<dbReference type="Proteomes" id="UP000317257">
    <property type="component" value="Unassembled WGS sequence"/>
</dbReference>
<comment type="similarity">
    <text evidence="1 3">Belongs to the iron/ascorbate-dependent oxidoreductase family.</text>
</comment>
<evidence type="ECO:0000256" key="3">
    <source>
        <dbReference type="RuleBase" id="RU003682"/>
    </source>
</evidence>
<dbReference type="Pfam" id="PF03171">
    <property type="entry name" value="2OG-FeII_Oxy"/>
    <property type="match status" value="1"/>
</dbReference>
<dbReference type="GO" id="GO:0044283">
    <property type="term" value="P:small molecule biosynthetic process"/>
    <property type="evidence" value="ECO:0007669"/>
    <property type="project" value="UniProtKB-ARBA"/>
</dbReference>
<dbReference type="EMBL" id="SBHS01000055">
    <property type="protein sequence ID" value="TWU70994.1"/>
    <property type="molecule type" value="Genomic_DNA"/>
</dbReference>
<keyword evidence="3" id="KW-0560">Oxidoreductase</keyword>
<dbReference type="SUPFAM" id="SSF51197">
    <property type="entry name" value="Clavaminate synthase-like"/>
    <property type="match status" value="1"/>
</dbReference>
<keyword evidence="2" id="KW-0223">Dioxygenase</keyword>
<dbReference type="GO" id="GO:0046872">
    <property type="term" value="F:metal ion binding"/>
    <property type="evidence" value="ECO:0007669"/>
    <property type="project" value="UniProtKB-KW"/>
</dbReference>
<organism evidence="5 6">
    <name type="scientific">Metarhizium rileyi (strain RCEF 4871)</name>
    <name type="common">Nomuraea rileyi</name>
    <dbReference type="NCBI Taxonomy" id="1649241"/>
    <lineage>
        <taxon>Eukaryota</taxon>
        <taxon>Fungi</taxon>
        <taxon>Dikarya</taxon>
        <taxon>Ascomycota</taxon>
        <taxon>Pezizomycotina</taxon>
        <taxon>Sordariomycetes</taxon>
        <taxon>Hypocreomycetidae</taxon>
        <taxon>Hypocreales</taxon>
        <taxon>Clavicipitaceae</taxon>
        <taxon>Metarhizium</taxon>
    </lineage>
</organism>
<proteinExistence type="inferred from homology"/>
<comment type="caution">
    <text evidence="5">The sequence shown here is derived from an EMBL/GenBank/DDBJ whole genome shotgun (WGS) entry which is preliminary data.</text>
</comment>
<dbReference type="PANTHER" id="PTHR47990">
    <property type="entry name" value="2-OXOGLUTARATE (2OG) AND FE(II)-DEPENDENT OXYGENASE SUPERFAMILY PROTEIN-RELATED"/>
    <property type="match status" value="1"/>
</dbReference>
<sequence>MATDTAVTGAPETTELRLASGNGPVTRTVLRTPLRDALPSEVPLIDISPIFSTCVADRKAVARKIHDAATNIGFFYIQNHRVPSQDIDLAYSASQDFFRQEMEVKVEADAKNGPFDSGYRGPGTQRVNPTEGADLRETYSILYDPMLDPTVPDPANIPEPASRFLHLGRAPFESTATLPHFKDAFVRYFQACLVLARALTRAFALSLDLPESAFDSKVQYPDASLEINFYPPVSTGHAVSAPGDADTRVSIGSHTDFLLFTILWQDSNGGLQVLNREGQWIRAIPVEGTFVVNIGDYLQRVTNDKYVSTVHRAQNFSGRERVSMPFFWGFGMHESCQVLRNCCGEDGKSKYDEVKCVDWVSRRLGNLFDLSDKG</sequence>
<protein>
    <recommendedName>
        <fullName evidence="4">Fe2OG dioxygenase domain-containing protein</fullName>
    </recommendedName>
</protein>
<evidence type="ECO:0000256" key="2">
    <source>
        <dbReference type="ARBA" id="ARBA00022964"/>
    </source>
</evidence>
<evidence type="ECO:0000259" key="4">
    <source>
        <dbReference type="PROSITE" id="PS51471"/>
    </source>
</evidence>
<evidence type="ECO:0000313" key="6">
    <source>
        <dbReference type="Proteomes" id="UP000317257"/>
    </source>
</evidence>
<dbReference type="PRINTS" id="PR00682">
    <property type="entry name" value="IPNSYNTHASE"/>
</dbReference>
<dbReference type="AlphaFoldDB" id="A0A5C6G0P7"/>
<accession>A0A5C6G0P7</accession>
<dbReference type="InterPro" id="IPR044861">
    <property type="entry name" value="IPNS-like_FE2OG_OXY"/>
</dbReference>
<keyword evidence="3" id="KW-0479">Metal-binding</keyword>
<dbReference type="GO" id="GO:0051213">
    <property type="term" value="F:dioxygenase activity"/>
    <property type="evidence" value="ECO:0007669"/>
    <property type="project" value="UniProtKB-KW"/>
</dbReference>